<evidence type="ECO:0000256" key="2">
    <source>
        <dbReference type="ARBA" id="ARBA00022741"/>
    </source>
</evidence>
<dbReference type="SUPFAM" id="SSF56112">
    <property type="entry name" value="Protein kinase-like (PK-like)"/>
    <property type="match status" value="1"/>
</dbReference>
<evidence type="ECO:0000313" key="7">
    <source>
        <dbReference type="EMBL" id="APF18128.1"/>
    </source>
</evidence>
<dbReference type="PANTHER" id="PTHR43289">
    <property type="entry name" value="MITOGEN-ACTIVATED PROTEIN KINASE KINASE KINASE 20-RELATED"/>
    <property type="match status" value="1"/>
</dbReference>
<dbReference type="eggNOG" id="COG0515">
    <property type="taxonomic scope" value="Bacteria"/>
</dbReference>
<evidence type="ECO:0000256" key="1">
    <source>
        <dbReference type="ARBA" id="ARBA00022679"/>
    </source>
</evidence>
<feature type="domain" description="Protein kinase" evidence="6">
    <location>
        <begin position="8"/>
        <end position="261"/>
    </location>
</feature>
<keyword evidence="5" id="KW-0472">Membrane</keyword>
<keyword evidence="1" id="KW-0808">Transferase</keyword>
<dbReference type="EMBL" id="CM001402">
    <property type="protein sequence ID" value="EHO42161.1"/>
    <property type="molecule type" value="Genomic_DNA"/>
</dbReference>
<dbReference type="Pfam" id="PF08308">
    <property type="entry name" value="PEGA"/>
    <property type="match status" value="1"/>
</dbReference>
<dbReference type="PANTHER" id="PTHR43289:SF6">
    <property type="entry name" value="SERINE_THREONINE-PROTEIN KINASE NEKL-3"/>
    <property type="match status" value="1"/>
</dbReference>
<dbReference type="AlphaFoldDB" id="H1XNJ0"/>
<dbReference type="Gene3D" id="3.30.200.20">
    <property type="entry name" value="Phosphorylase Kinase, domain 1"/>
    <property type="match status" value="1"/>
</dbReference>
<keyword evidence="8" id="KW-0723">Serine/threonine-protein kinase</keyword>
<dbReference type="PROSITE" id="PS00108">
    <property type="entry name" value="PROTEIN_KINASE_ST"/>
    <property type="match status" value="1"/>
</dbReference>
<organism evidence="8 9">
    <name type="scientific">Caldithrix abyssi DSM 13497</name>
    <dbReference type="NCBI Taxonomy" id="880073"/>
    <lineage>
        <taxon>Bacteria</taxon>
        <taxon>Pseudomonadati</taxon>
        <taxon>Calditrichota</taxon>
        <taxon>Calditrichia</taxon>
        <taxon>Calditrichales</taxon>
        <taxon>Calditrichaceae</taxon>
        <taxon>Caldithrix</taxon>
    </lineage>
</organism>
<evidence type="ECO:0000256" key="3">
    <source>
        <dbReference type="ARBA" id="ARBA00022777"/>
    </source>
</evidence>
<accession>H1XNJ0</accession>
<name>H1XNJ0_CALAY</name>
<dbReference type="PaxDb" id="880073-Calab_2551"/>
<keyword evidence="4" id="KW-0067">ATP-binding</keyword>
<keyword evidence="9" id="KW-1185">Reference proteome</keyword>
<dbReference type="RefSeq" id="WP_006929416.1">
    <property type="nucleotide sequence ID" value="NZ_CM001402.1"/>
</dbReference>
<proteinExistence type="predicted"/>
<dbReference type="Pfam" id="PF00069">
    <property type="entry name" value="Pkinase"/>
    <property type="match status" value="1"/>
</dbReference>
<evidence type="ECO:0000313" key="9">
    <source>
        <dbReference type="Proteomes" id="UP000004671"/>
    </source>
</evidence>
<reference evidence="8 9" key="1">
    <citation type="submission" date="2011-09" db="EMBL/GenBank/DDBJ databases">
        <title>The permanent draft genome of Caldithrix abyssi DSM 13497.</title>
        <authorList>
            <consortium name="US DOE Joint Genome Institute (JGI-PGF)"/>
            <person name="Lucas S."/>
            <person name="Han J."/>
            <person name="Lapidus A."/>
            <person name="Bruce D."/>
            <person name="Goodwin L."/>
            <person name="Pitluck S."/>
            <person name="Peters L."/>
            <person name="Kyrpides N."/>
            <person name="Mavromatis K."/>
            <person name="Ivanova N."/>
            <person name="Mikhailova N."/>
            <person name="Chertkov O."/>
            <person name="Detter J.C."/>
            <person name="Tapia R."/>
            <person name="Han C."/>
            <person name="Land M."/>
            <person name="Hauser L."/>
            <person name="Markowitz V."/>
            <person name="Cheng J.-F."/>
            <person name="Hugenholtz P."/>
            <person name="Woyke T."/>
            <person name="Wu D."/>
            <person name="Spring S."/>
            <person name="Brambilla E."/>
            <person name="Klenk H.-P."/>
            <person name="Eisen J.A."/>
        </authorList>
    </citation>
    <scope>NUCLEOTIDE SEQUENCE [LARGE SCALE GENOMIC DNA]</scope>
    <source>
        <strain evidence="8 9">DSM 13497</strain>
    </source>
</reference>
<dbReference type="Proteomes" id="UP000183868">
    <property type="component" value="Chromosome"/>
</dbReference>
<keyword evidence="5" id="KW-0812">Transmembrane</keyword>
<evidence type="ECO:0000313" key="10">
    <source>
        <dbReference type="Proteomes" id="UP000183868"/>
    </source>
</evidence>
<keyword evidence="3 8" id="KW-0418">Kinase</keyword>
<dbReference type="PROSITE" id="PS50011">
    <property type="entry name" value="PROTEIN_KINASE_DOM"/>
    <property type="match status" value="1"/>
</dbReference>
<evidence type="ECO:0000259" key="6">
    <source>
        <dbReference type="PROSITE" id="PS50011"/>
    </source>
</evidence>
<dbReference type="SMART" id="SM00220">
    <property type="entry name" value="S_TKc"/>
    <property type="match status" value="1"/>
</dbReference>
<dbReference type="InterPro" id="IPR011009">
    <property type="entry name" value="Kinase-like_dom_sf"/>
</dbReference>
<dbReference type="OrthoDB" id="9814968at2"/>
<evidence type="ECO:0000256" key="4">
    <source>
        <dbReference type="ARBA" id="ARBA00022840"/>
    </source>
</evidence>
<dbReference type="InterPro" id="IPR000719">
    <property type="entry name" value="Prot_kinase_dom"/>
</dbReference>
<dbReference type="Gene3D" id="1.10.510.10">
    <property type="entry name" value="Transferase(Phosphotransferase) domain 1"/>
    <property type="match status" value="1"/>
</dbReference>
<dbReference type="GO" id="GO:0005524">
    <property type="term" value="F:ATP binding"/>
    <property type="evidence" value="ECO:0007669"/>
    <property type="project" value="UniProtKB-KW"/>
</dbReference>
<reference evidence="7 10" key="2">
    <citation type="submission" date="2016-11" db="EMBL/GenBank/DDBJ databases">
        <title>Genomic analysis of Caldithrix abyssi and proposal of a novel bacterial phylum Caldithrichaeota.</title>
        <authorList>
            <person name="Kublanov I."/>
            <person name="Sigalova O."/>
            <person name="Gavrilov S."/>
            <person name="Lebedinsky A."/>
            <person name="Ivanova N."/>
            <person name="Daum C."/>
            <person name="Reddy T."/>
            <person name="Klenk H.P."/>
            <person name="Goker M."/>
            <person name="Reva O."/>
            <person name="Miroshnichenko M."/>
            <person name="Kyprides N."/>
            <person name="Woyke T."/>
            <person name="Gelfand M."/>
        </authorList>
    </citation>
    <scope>NUCLEOTIDE SEQUENCE [LARGE SCALE GENOMIC DNA]</scope>
    <source>
        <strain evidence="7 10">LF13</strain>
    </source>
</reference>
<evidence type="ECO:0000256" key="5">
    <source>
        <dbReference type="SAM" id="Phobius"/>
    </source>
</evidence>
<dbReference type="CDD" id="cd14014">
    <property type="entry name" value="STKc_PknB_like"/>
    <property type="match status" value="1"/>
</dbReference>
<dbReference type="InParanoid" id="H1XNJ0"/>
<protein>
    <submittedName>
        <fullName evidence="8">Serine/threonine protein kinase</fullName>
    </submittedName>
</protein>
<dbReference type="Proteomes" id="UP000004671">
    <property type="component" value="Chromosome"/>
</dbReference>
<dbReference type="HOGENOM" id="CLU_000288_151_5_0"/>
<dbReference type="InterPro" id="IPR013229">
    <property type="entry name" value="PEGA"/>
</dbReference>
<feature type="transmembrane region" description="Helical" evidence="5">
    <location>
        <begin position="286"/>
        <end position="304"/>
    </location>
</feature>
<dbReference type="GO" id="GO:0004674">
    <property type="term" value="F:protein serine/threonine kinase activity"/>
    <property type="evidence" value="ECO:0007669"/>
    <property type="project" value="UniProtKB-KW"/>
</dbReference>
<dbReference type="InterPro" id="IPR008271">
    <property type="entry name" value="Ser/Thr_kinase_AS"/>
</dbReference>
<gene>
    <name evidence="7" type="ORF">Cabys_1379</name>
    <name evidence="8" type="ORF">Calab_2551</name>
</gene>
<keyword evidence="5" id="KW-1133">Transmembrane helix</keyword>
<keyword evidence="2" id="KW-0547">Nucleotide-binding</keyword>
<sequence>MLKSIGNYEIIKIIAEHGPTTICLARHKKLKRKTFLKIFKSADPSLLQRFEREAQIVADLNDRQIVAIYDFGEENGLYYISMEYVEGGNLKEFLERTPLSAPEILDLAYKIARAVAVLHQNNYIHRDLKPENILIDEERNVKLTDFGIAYHKSLHRMTMEGSLLGTPLYMSPEQINNLPVTPASDVFSLGIIYYQMITGQHPFEAPRIGEIFSQILTKPVDDLKKRKTDLPDWFVDLVLRMLNKEAGARPQSAVDVLKEFERHLKTESSQKEEITVDEESAYNKPIMIVSFAFLALILLFAWWFTRENKIPDSTNNLSQHPAPVIDSLPPLDSAALRQRAPQNNQPQSEANVKEARSVIPATTPPQNNEQVNAQATGDVIIKTIPWCRIYLDYQLVDSTPMLKPLKLKAGTYTLGLQNPSYPIYTQTIEIKAGKINQFEFILDSLFSRLDLHVLPWGDVYIDGKYIGKTPLQKPIYVTREKHVLEIRNEYYGSYVDTIDFSAKARIRRQIALQDLKNNP</sequence>
<evidence type="ECO:0000313" key="8">
    <source>
        <dbReference type="EMBL" id="EHO42161.1"/>
    </source>
</evidence>
<dbReference type="KEGG" id="caby:Cabys_1379"/>
<dbReference type="EMBL" id="CP018099">
    <property type="protein sequence ID" value="APF18128.1"/>
    <property type="molecule type" value="Genomic_DNA"/>
</dbReference>
<dbReference type="STRING" id="880073.Cabys_1379"/>